<comment type="subunit">
    <text evidence="4 8">Homotetramer.</text>
</comment>
<dbReference type="InterPro" id="IPR023418">
    <property type="entry name" value="Thyroxine_BS"/>
</dbReference>
<dbReference type="NCBIfam" id="TIGR02962">
    <property type="entry name" value="hdxy_isourate"/>
    <property type="match status" value="1"/>
</dbReference>
<feature type="binding site" evidence="7">
    <location>
        <position position="123"/>
    </location>
    <ligand>
        <name>substrate</name>
    </ligand>
</feature>
<comment type="function">
    <text evidence="2">Catalyzes the hydrolysis of 5-hydroxyisourate (HIU) to 2-oxo-4-hydroxy-4-carboxy-5-ureidoimidazoline (OHCU).</text>
</comment>
<dbReference type="CDD" id="cd05822">
    <property type="entry name" value="TLP_HIUase"/>
    <property type="match status" value="1"/>
</dbReference>
<dbReference type="InterPro" id="IPR000895">
    <property type="entry name" value="Transthyretin/HIU_hydrolase"/>
</dbReference>
<dbReference type="Proteomes" id="UP001652626">
    <property type="component" value="Chromosome 23"/>
</dbReference>
<dbReference type="SUPFAM" id="SSF49472">
    <property type="entry name" value="Transthyretin (synonym: prealbumin)"/>
    <property type="match status" value="1"/>
</dbReference>
<comment type="catalytic activity">
    <reaction evidence="1 8">
        <text>5-hydroxyisourate + H2O = 5-hydroxy-2-oxo-4-ureido-2,5-dihydro-1H-imidazole-5-carboxylate + H(+)</text>
        <dbReference type="Rhea" id="RHEA:23736"/>
        <dbReference type="ChEBI" id="CHEBI:15377"/>
        <dbReference type="ChEBI" id="CHEBI:15378"/>
        <dbReference type="ChEBI" id="CHEBI:18072"/>
        <dbReference type="ChEBI" id="CHEBI:58639"/>
        <dbReference type="EC" id="3.5.2.17"/>
    </reaction>
</comment>
<evidence type="ECO:0000256" key="4">
    <source>
        <dbReference type="ARBA" id="ARBA00011881"/>
    </source>
</evidence>
<keyword evidence="6 8" id="KW-0378">Hydrolase</keyword>
<evidence type="ECO:0000256" key="8">
    <source>
        <dbReference type="RuleBase" id="RU361270"/>
    </source>
</evidence>
<dbReference type="GeneID" id="113402168"/>
<dbReference type="OrthoDB" id="10265230at2759"/>
<name>A0A8B8INU4_VANTA</name>
<dbReference type="Pfam" id="PF00576">
    <property type="entry name" value="Transthyretin"/>
    <property type="match status" value="1"/>
</dbReference>
<dbReference type="InterPro" id="IPR023416">
    <property type="entry name" value="Transthyretin/HIU_hydrolase_d"/>
</dbReference>
<feature type="binding site" evidence="7">
    <location>
        <position position="22"/>
    </location>
    <ligand>
        <name>substrate</name>
    </ligand>
</feature>
<evidence type="ECO:0000256" key="7">
    <source>
        <dbReference type="PIRSR" id="PIRSR600895-51"/>
    </source>
</evidence>
<organism evidence="10 11">
    <name type="scientific">Vanessa tameamea</name>
    <name type="common">Kamehameha butterfly</name>
    <dbReference type="NCBI Taxonomy" id="334116"/>
    <lineage>
        <taxon>Eukaryota</taxon>
        <taxon>Metazoa</taxon>
        <taxon>Ecdysozoa</taxon>
        <taxon>Arthropoda</taxon>
        <taxon>Hexapoda</taxon>
        <taxon>Insecta</taxon>
        <taxon>Pterygota</taxon>
        <taxon>Neoptera</taxon>
        <taxon>Endopterygota</taxon>
        <taxon>Lepidoptera</taxon>
        <taxon>Glossata</taxon>
        <taxon>Ditrysia</taxon>
        <taxon>Papilionoidea</taxon>
        <taxon>Nymphalidae</taxon>
        <taxon>Nymphalinae</taxon>
        <taxon>Vanessa</taxon>
    </lineage>
</organism>
<evidence type="ECO:0000259" key="9">
    <source>
        <dbReference type="SMART" id="SM00095"/>
    </source>
</evidence>
<gene>
    <name evidence="11" type="primary">LOC113402168</name>
</gene>
<dbReference type="SMART" id="SM00095">
    <property type="entry name" value="TR_THY"/>
    <property type="match status" value="1"/>
</dbReference>
<dbReference type="PROSITE" id="PS00769">
    <property type="entry name" value="TRANSTHYRETIN_2"/>
    <property type="match status" value="1"/>
</dbReference>
<dbReference type="Gene3D" id="2.60.40.180">
    <property type="entry name" value="Transthyretin/hydroxyisourate hydrolase domain"/>
    <property type="match status" value="1"/>
</dbReference>
<feature type="binding site" evidence="7">
    <location>
        <position position="60"/>
    </location>
    <ligand>
        <name>substrate</name>
    </ligand>
</feature>
<dbReference type="GO" id="GO:0033971">
    <property type="term" value="F:hydroxyisourate hydrolase activity"/>
    <property type="evidence" value="ECO:0007669"/>
    <property type="project" value="UniProtKB-EC"/>
</dbReference>
<evidence type="ECO:0000313" key="11">
    <source>
        <dbReference type="RefSeq" id="XP_026498137.1"/>
    </source>
</evidence>
<dbReference type="OMA" id="CSENQNY"/>
<dbReference type="InterPro" id="IPR014306">
    <property type="entry name" value="Hydroxyisourate_hydrolase"/>
</dbReference>
<dbReference type="AlphaFoldDB" id="A0A8B8INU4"/>
<dbReference type="InterPro" id="IPR023419">
    <property type="entry name" value="Transthyretin_CS"/>
</dbReference>
<evidence type="ECO:0000313" key="10">
    <source>
        <dbReference type="Proteomes" id="UP001652626"/>
    </source>
</evidence>
<evidence type="ECO:0000256" key="5">
    <source>
        <dbReference type="ARBA" id="ARBA00022631"/>
    </source>
</evidence>
<sequence length="126" mass="14584">MSHSSSENTYTVTMSRPVLSTHVLDISTGRPAVAMFVELYKKKDNGWTLWHNTVTSSDGRIQFPFSKESMAEGTYKLKFNVEDHYTRSNQETLYPYVEIVFKTKEDEHYHVPLLLSPYGYSTYRGS</sequence>
<proteinExistence type="inferred from homology"/>
<evidence type="ECO:0000256" key="6">
    <source>
        <dbReference type="ARBA" id="ARBA00022801"/>
    </source>
</evidence>
<dbReference type="PRINTS" id="PR00189">
    <property type="entry name" value="TRNSTHYRETIN"/>
</dbReference>
<dbReference type="RefSeq" id="XP_026498137.1">
    <property type="nucleotide sequence ID" value="XM_026642352.2"/>
</dbReference>
<reference evidence="11" key="1">
    <citation type="submission" date="2025-08" db="UniProtKB">
        <authorList>
            <consortium name="RefSeq"/>
        </authorList>
    </citation>
    <scope>IDENTIFICATION</scope>
    <source>
        <tissue evidence="11">Whole body</tissue>
    </source>
</reference>
<dbReference type="GO" id="GO:0006144">
    <property type="term" value="P:purine nucleobase metabolic process"/>
    <property type="evidence" value="ECO:0007669"/>
    <property type="project" value="UniProtKB-KW"/>
</dbReference>
<dbReference type="PANTHER" id="PTHR10395:SF7">
    <property type="entry name" value="5-HYDROXYISOURATE HYDROLASE"/>
    <property type="match status" value="1"/>
</dbReference>
<evidence type="ECO:0000256" key="1">
    <source>
        <dbReference type="ARBA" id="ARBA00001043"/>
    </source>
</evidence>
<dbReference type="PANTHER" id="PTHR10395">
    <property type="entry name" value="URICASE AND TRANSTHYRETIN-RELATED"/>
    <property type="match status" value="1"/>
</dbReference>
<protein>
    <recommendedName>
        <fullName evidence="8">5-hydroxyisourate hydrolase</fullName>
        <shortName evidence="8">HIU hydrolase</shortName>
        <shortName evidence="8">HIUHase</shortName>
        <ecNumber evidence="8">3.5.2.17</ecNumber>
    </recommendedName>
</protein>
<accession>A0A8B8INU4</accession>
<keyword evidence="5 8" id="KW-0659">Purine metabolism</keyword>
<feature type="domain" description="Transthyretin/hydroxyisourate hydrolase" evidence="9">
    <location>
        <begin position="14"/>
        <end position="125"/>
    </location>
</feature>
<dbReference type="EC" id="3.5.2.17" evidence="8"/>
<comment type="similarity">
    <text evidence="3 8">Belongs to the transthyretin family. 5-hydroxyisourate hydrolase subfamily.</text>
</comment>
<dbReference type="PROSITE" id="PS00768">
    <property type="entry name" value="TRANSTHYRETIN_1"/>
    <property type="match status" value="1"/>
</dbReference>
<evidence type="ECO:0000256" key="2">
    <source>
        <dbReference type="ARBA" id="ARBA00002704"/>
    </source>
</evidence>
<evidence type="ECO:0000256" key="3">
    <source>
        <dbReference type="ARBA" id="ARBA00009850"/>
    </source>
</evidence>
<keyword evidence="10" id="KW-1185">Reference proteome</keyword>
<dbReference type="InterPro" id="IPR036817">
    <property type="entry name" value="Transthyretin/HIU_hydrolase_sf"/>
</dbReference>